<evidence type="ECO:0000313" key="2">
    <source>
        <dbReference type="EMBL" id="NTC30646.1"/>
    </source>
</evidence>
<dbReference type="RefSeq" id="WP_158007490.1">
    <property type="nucleotide sequence ID" value="NZ_CP123838.1"/>
</dbReference>
<dbReference type="GO" id="GO:0004519">
    <property type="term" value="F:endonuclease activity"/>
    <property type="evidence" value="ECO:0007669"/>
    <property type="project" value="InterPro"/>
</dbReference>
<dbReference type="InterPro" id="IPR002711">
    <property type="entry name" value="HNH"/>
</dbReference>
<name>A0AA44F6I8_AGRTU</name>
<proteinExistence type="predicted"/>
<dbReference type="InterPro" id="IPR003615">
    <property type="entry name" value="HNH_nuc"/>
</dbReference>
<dbReference type="Gene3D" id="1.10.30.50">
    <property type="match status" value="1"/>
</dbReference>
<dbReference type="GO" id="GO:0003676">
    <property type="term" value="F:nucleic acid binding"/>
    <property type="evidence" value="ECO:0007669"/>
    <property type="project" value="InterPro"/>
</dbReference>
<reference evidence="2" key="1">
    <citation type="journal article" date="2020" name="Science">
        <title>Unexpected conservation and global transmission of agrobacterial virulence plasmids.</title>
        <authorList>
            <person name="Weisberg A.J."/>
            <person name="Davis E.W. 2nd"/>
            <person name="Tabima J."/>
            <person name="Belcher M.S."/>
            <person name="Miller M."/>
            <person name="Kuo C.H."/>
            <person name="Loper J.E."/>
            <person name="Grunwald N.J."/>
            <person name="Putnam M.L."/>
            <person name="Chang J.H."/>
        </authorList>
    </citation>
    <scope>NUCLEOTIDE SEQUENCE</scope>
    <source>
        <strain evidence="2">17-1853-1a</strain>
    </source>
</reference>
<evidence type="ECO:0000313" key="3">
    <source>
        <dbReference type="Proteomes" id="UP000702952"/>
    </source>
</evidence>
<dbReference type="EMBL" id="JAAMAY010000030">
    <property type="protein sequence ID" value="NTC30646.1"/>
    <property type="molecule type" value="Genomic_DNA"/>
</dbReference>
<organism evidence="2 3">
    <name type="scientific">Agrobacterium tumefaciens</name>
    <dbReference type="NCBI Taxonomy" id="358"/>
    <lineage>
        <taxon>Bacteria</taxon>
        <taxon>Pseudomonadati</taxon>
        <taxon>Pseudomonadota</taxon>
        <taxon>Alphaproteobacteria</taxon>
        <taxon>Hyphomicrobiales</taxon>
        <taxon>Rhizobiaceae</taxon>
        <taxon>Rhizobium/Agrobacterium group</taxon>
        <taxon>Agrobacterium</taxon>
        <taxon>Agrobacterium tumefaciens complex</taxon>
    </lineage>
</organism>
<protein>
    <recommendedName>
        <fullName evidence="1">HNH domain-containing protein</fullName>
    </recommendedName>
</protein>
<evidence type="ECO:0000259" key="1">
    <source>
        <dbReference type="Pfam" id="PF01844"/>
    </source>
</evidence>
<comment type="caution">
    <text evidence="2">The sequence shown here is derived from an EMBL/GenBank/DDBJ whole genome shotgun (WGS) entry which is preliminary data.</text>
</comment>
<dbReference type="Pfam" id="PF01844">
    <property type="entry name" value="HNH"/>
    <property type="match status" value="1"/>
</dbReference>
<accession>A0AA44F6I8</accession>
<gene>
    <name evidence="2" type="ORF">G6M46_21165</name>
</gene>
<dbReference type="Proteomes" id="UP000702952">
    <property type="component" value="Unassembled WGS sequence"/>
</dbReference>
<sequence length="202" mass="22919">MTAFLSKYTNGFPPHYLFLRHEGEIYPLKALWAAAHRSATSARTFNSVQARNGLRKLGFLDAIKIDGKERDVIILDESHVVGDLVFAEDVKIEAAIEGERQRKETVLIRRNATIVAKVKRELGCDCQVCGFNFGEIYGKHGQGFIEAHHVEPLSNRNESRATSIEDFAMLCANCHRMIHRGDRVLSLKELKKIVQNQSERRT</sequence>
<dbReference type="GO" id="GO:0008270">
    <property type="term" value="F:zinc ion binding"/>
    <property type="evidence" value="ECO:0007669"/>
    <property type="project" value="InterPro"/>
</dbReference>
<dbReference type="CDD" id="cd00085">
    <property type="entry name" value="HNHc"/>
    <property type="match status" value="1"/>
</dbReference>
<dbReference type="AlphaFoldDB" id="A0AA44F6I8"/>
<feature type="domain" description="HNH" evidence="1">
    <location>
        <begin position="126"/>
        <end position="180"/>
    </location>
</feature>